<dbReference type="CDD" id="cd07153">
    <property type="entry name" value="Fur_like"/>
    <property type="match status" value="1"/>
</dbReference>
<dbReference type="OrthoDB" id="8659436at2"/>
<keyword evidence="4 8" id="KW-0862">Zinc</keyword>
<dbReference type="RefSeq" id="WP_133627890.1">
    <property type="nucleotide sequence ID" value="NZ_SOAZ01000008.1"/>
</dbReference>
<keyword evidence="6" id="KW-0238">DNA-binding</keyword>
<evidence type="ECO:0000313" key="10">
    <source>
        <dbReference type="Proteomes" id="UP000295325"/>
    </source>
</evidence>
<feature type="binding site" evidence="8">
    <location>
        <position position="131"/>
    </location>
    <ligand>
        <name>Zn(2+)</name>
        <dbReference type="ChEBI" id="CHEBI:29105"/>
    </ligand>
</feature>
<evidence type="ECO:0000256" key="3">
    <source>
        <dbReference type="ARBA" id="ARBA00022723"/>
    </source>
</evidence>
<dbReference type="Pfam" id="PF01475">
    <property type="entry name" value="FUR"/>
    <property type="match status" value="1"/>
</dbReference>
<dbReference type="GO" id="GO:0045892">
    <property type="term" value="P:negative regulation of DNA-templated transcription"/>
    <property type="evidence" value="ECO:0007669"/>
    <property type="project" value="TreeGrafter"/>
</dbReference>
<proteinExistence type="inferred from homology"/>
<evidence type="ECO:0000313" key="9">
    <source>
        <dbReference type="EMBL" id="TDT61147.1"/>
    </source>
</evidence>
<comment type="caution">
    <text evidence="9">The sequence shown here is derived from an EMBL/GenBank/DDBJ whole genome shotgun (WGS) entry which is preliminary data.</text>
</comment>
<dbReference type="InterPro" id="IPR043135">
    <property type="entry name" value="Fur_C"/>
</dbReference>
<gene>
    <name evidence="9" type="ORF">EDD71_10844</name>
</gene>
<dbReference type="GO" id="GO:0008270">
    <property type="term" value="F:zinc ion binding"/>
    <property type="evidence" value="ECO:0007669"/>
    <property type="project" value="TreeGrafter"/>
</dbReference>
<evidence type="ECO:0000256" key="1">
    <source>
        <dbReference type="ARBA" id="ARBA00007957"/>
    </source>
</evidence>
<dbReference type="GO" id="GO:0000976">
    <property type="term" value="F:transcription cis-regulatory region binding"/>
    <property type="evidence" value="ECO:0007669"/>
    <property type="project" value="TreeGrafter"/>
</dbReference>
<keyword evidence="5" id="KW-0805">Transcription regulation</keyword>
<evidence type="ECO:0000256" key="6">
    <source>
        <dbReference type="ARBA" id="ARBA00023125"/>
    </source>
</evidence>
<evidence type="ECO:0000256" key="7">
    <source>
        <dbReference type="ARBA" id="ARBA00023163"/>
    </source>
</evidence>
<evidence type="ECO:0000256" key="8">
    <source>
        <dbReference type="PIRSR" id="PIRSR602481-1"/>
    </source>
</evidence>
<feature type="binding site" evidence="8">
    <location>
        <position position="134"/>
    </location>
    <ligand>
        <name>Zn(2+)</name>
        <dbReference type="ChEBI" id="CHEBI:29105"/>
    </ligand>
</feature>
<dbReference type="Gene3D" id="1.10.10.10">
    <property type="entry name" value="Winged helix-like DNA-binding domain superfamily/Winged helix DNA-binding domain"/>
    <property type="match status" value="1"/>
</dbReference>
<dbReference type="InterPro" id="IPR002481">
    <property type="entry name" value="FUR"/>
</dbReference>
<feature type="binding site" evidence="8">
    <location>
        <position position="94"/>
    </location>
    <ligand>
        <name>Zn(2+)</name>
        <dbReference type="ChEBI" id="CHEBI:29105"/>
    </ligand>
</feature>
<dbReference type="InterPro" id="IPR036390">
    <property type="entry name" value="WH_DNA-bd_sf"/>
</dbReference>
<dbReference type="Gene3D" id="3.30.1490.190">
    <property type="match status" value="1"/>
</dbReference>
<protein>
    <submittedName>
        <fullName evidence="9">Fur family peroxide stress response transcriptional regulator</fullName>
    </submittedName>
</protein>
<dbReference type="PANTHER" id="PTHR33202:SF8">
    <property type="entry name" value="PEROXIDE-RESPONSIVE REPRESSOR PERR"/>
    <property type="match status" value="1"/>
</dbReference>
<keyword evidence="10" id="KW-1185">Reference proteome</keyword>
<dbReference type="AlphaFoldDB" id="A0A4V3ETD2"/>
<keyword evidence="7" id="KW-0804">Transcription</keyword>
<feature type="binding site" evidence="8">
    <location>
        <position position="91"/>
    </location>
    <ligand>
        <name>Zn(2+)</name>
        <dbReference type="ChEBI" id="CHEBI:29105"/>
    </ligand>
</feature>
<keyword evidence="2" id="KW-0678">Repressor</keyword>
<dbReference type="PANTHER" id="PTHR33202">
    <property type="entry name" value="ZINC UPTAKE REGULATION PROTEIN"/>
    <property type="match status" value="1"/>
</dbReference>
<reference evidence="9 10" key="1">
    <citation type="submission" date="2019-03" db="EMBL/GenBank/DDBJ databases">
        <title>Genomic Encyclopedia of Type Strains, Phase IV (KMG-IV): sequencing the most valuable type-strain genomes for metagenomic binning, comparative biology and taxonomic classification.</title>
        <authorList>
            <person name="Goeker M."/>
        </authorList>
    </citation>
    <scope>NUCLEOTIDE SEQUENCE [LARGE SCALE GENOMIC DNA]</scope>
    <source>
        <strain evidence="9 10">DSM 24455</strain>
    </source>
</reference>
<dbReference type="Proteomes" id="UP000295325">
    <property type="component" value="Unassembled WGS sequence"/>
</dbReference>
<evidence type="ECO:0000256" key="5">
    <source>
        <dbReference type="ARBA" id="ARBA00023015"/>
    </source>
</evidence>
<comment type="cofactor">
    <cofactor evidence="8">
        <name>Zn(2+)</name>
        <dbReference type="ChEBI" id="CHEBI:29105"/>
    </cofactor>
    <text evidence="8">Binds 1 zinc ion per subunit.</text>
</comment>
<dbReference type="SUPFAM" id="SSF46785">
    <property type="entry name" value="Winged helix' DNA-binding domain"/>
    <property type="match status" value="1"/>
</dbReference>
<organism evidence="9 10">
    <name type="scientific">Fonticella tunisiensis</name>
    <dbReference type="NCBI Taxonomy" id="1096341"/>
    <lineage>
        <taxon>Bacteria</taxon>
        <taxon>Bacillati</taxon>
        <taxon>Bacillota</taxon>
        <taxon>Clostridia</taxon>
        <taxon>Eubacteriales</taxon>
        <taxon>Clostridiaceae</taxon>
        <taxon>Fonticella</taxon>
    </lineage>
</organism>
<comment type="similarity">
    <text evidence="1">Belongs to the Fur family.</text>
</comment>
<evidence type="ECO:0000256" key="2">
    <source>
        <dbReference type="ARBA" id="ARBA00022491"/>
    </source>
</evidence>
<dbReference type="EMBL" id="SOAZ01000008">
    <property type="protein sequence ID" value="TDT61147.1"/>
    <property type="molecule type" value="Genomic_DNA"/>
</dbReference>
<dbReference type="FunFam" id="1.10.10.10:FF:000051">
    <property type="entry name" value="Fur family transcriptional regulator"/>
    <property type="match status" value="1"/>
</dbReference>
<dbReference type="InterPro" id="IPR036388">
    <property type="entry name" value="WH-like_DNA-bd_sf"/>
</dbReference>
<evidence type="ECO:0000256" key="4">
    <source>
        <dbReference type="ARBA" id="ARBA00022833"/>
    </source>
</evidence>
<keyword evidence="3 8" id="KW-0479">Metal-binding</keyword>
<dbReference type="GO" id="GO:1900376">
    <property type="term" value="P:regulation of secondary metabolite biosynthetic process"/>
    <property type="evidence" value="ECO:0007669"/>
    <property type="project" value="TreeGrafter"/>
</dbReference>
<dbReference type="GO" id="GO:0003700">
    <property type="term" value="F:DNA-binding transcription factor activity"/>
    <property type="evidence" value="ECO:0007669"/>
    <property type="project" value="InterPro"/>
</dbReference>
<accession>A0A4V3ETD2</accession>
<sequence length="139" mass="16280">MEQLNSLFKEKSLKVTPQRYAIYKYLKSTKSHPSAETIYEDLKVNYPTMSLATVYKTLRTLIEIGLVKEINVGEDNFRYDANVDTHPHLICRSCSRVDDIENYNFTFINEEAQKLTDYIIEDSKLFFYGICPECQKEGR</sequence>
<name>A0A4V3ETD2_9CLOT</name>